<comment type="caution">
    <text evidence="1">The sequence shown here is derived from an EMBL/GenBank/DDBJ whole genome shotgun (WGS) entry which is preliminary data.</text>
</comment>
<dbReference type="GO" id="GO:0005737">
    <property type="term" value="C:cytoplasm"/>
    <property type="evidence" value="ECO:0007669"/>
    <property type="project" value="TreeGrafter"/>
</dbReference>
<dbReference type="PANTHER" id="PTHR48100">
    <property type="entry name" value="BROAD-SPECIFICITY PHOSPHATASE YOR283W-RELATED"/>
    <property type="match status" value="1"/>
</dbReference>
<dbReference type="GO" id="GO:0016791">
    <property type="term" value="F:phosphatase activity"/>
    <property type="evidence" value="ECO:0007669"/>
    <property type="project" value="TreeGrafter"/>
</dbReference>
<dbReference type="Pfam" id="PF00300">
    <property type="entry name" value="His_Phos_1"/>
    <property type="match status" value="1"/>
</dbReference>
<reference evidence="1 2" key="1">
    <citation type="submission" date="2018-08" db="EMBL/GenBank/DDBJ databases">
        <title>Actinomadura jelena sp. nov., a novel Actinomycete isolated from soil in Chad.</title>
        <authorList>
            <person name="Shi L."/>
        </authorList>
    </citation>
    <scope>NUCLEOTIDE SEQUENCE [LARGE SCALE GENOMIC DNA]</scope>
    <source>
        <strain evidence="1 2">NEAU-G17</strain>
    </source>
</reference>
<gene>
    <name evidence="1" type="ORF">DZF91_37745</name>
</gene>
<dbReference type="OrthoDB" id="3215466at2"/>
<protein>
    <submittedName>
        <fullName evidence="1">Histidine phosphatase family protein</fullName>
    </submittedName>
</protein>
<dbReference type="PANTHER" id="PTHR48100:SF51">
    <property type="entry name" value="PHOSPHOGLYCERATE MUTASE"/>
    <property type="match status" value="1"/>
</dbReference>
<proteinExistence type="predicted"/>
<dbReference type="InterPro" id="IPR050275">
    <property type="entry name" value="PGM_Phosphatase"/>
</dbReference>
<dbReference type="RefSeq" id="WP_117361818.1">
    <property type="nucleotide sequence ID" value="NZ_QURH01001047.1"/>
</dbReference>
<dbReference type="SMART" id="SM00855">
    <property type="entry name" value="PGAM"/>
    <property type="match status" value="1"/>
</dbReference>
<sequence>MTEKTIVHLLRHGEVHNPDGVLYGRLPGFRLSEDGNRMAKAAAEWFAGRDVTALVSSPMQRALETAAPLVDTFELPVTVDDRLIEADNHFEGLTFGVGAGSVRRPEHWRYLWNPFRPSWGEPYTQIARRMRSAVIAARDAATGHEAVCVSHQLPIWILRLHAEHRRLWHHPGRRECNLASVTSLEFEGSRLVGVSYAEPAVGIGRGTGVPGA</sequence>
<dbReference type="InterPro" id="IPR029033">
    <property type="entry name" value="His_PPase_superfam"/>
</dbReference>
<name>A0A372J9P0_9ACTN</name>
<organism evidence="1 2">
    <name type="scientific">Actinomadura logoneensis</name>
    <dbReference type="NCBI Taxonomy" id="2293572"/>
    <lineage>
        <taxon>Bacteria</taxon>
        <taxon>Bacillati</taxon>
        <taxon>Actinomycetota</taxon>
        <taxon>Actinomycetes</taxon>
        <taxon>Streptosporangiales</taxon>
        <taxon>Thermomonosporaceae</taxon>
        <taxon>Actinomadura</taxon>
    </lineage>
</organism>
<keyword evidence="2" id="KW-1185">Reference proteome</keyword>
<dbReference type="Gene3D" id="3.40.50.1240">
    <property type="entry name" value="Phosphoglycerate mutase-like"/>
    <property type="match status" value="1"/>
</dbReference>
<dbReference type="Proteomes" id="UP000261811">
    <property type="component" value="Unassembled WGS sequence"/>
</dbReference>
<evidence type="ECO:0000313" key="2">
    <source>
        <dbReference type="Proteomes" id="UP000261811"/>
    </source>
</evidence>
<dbReference type="CDD" id="cd07067">
    <property type="entry name" value="HP_PGM_like"/>
    <property type="match status" value="1"/>
</dbReference>
<dbReference type="SUPFAM" id="SSF53254">
    <property type="entry name" value="Phosphoglycerate mutase-like"/>
    <property type="match status" value="1"/>
</dbReference>
<evidence type="ECO:0000313" key="1">
    <source>
        <dbReference type="EMBL" id="RFU36526.1"/>
    </source>
</evidence>
<dbReference type="EMBL" id="QURH01001047">
    <property type="protein sequence ID" value="RFU36526.1"/>
    <property type="molecule type" value="Genomic_DNA"/>
</dbReference>
<dbReference type="AlphaFoldDB" id="A0A372J9P0"/>
<accession>A0A372J9P0</accession>
<dbReference type="InterPro" id="IPR013078">
    <property type="entry name" value="His_Pase_superF_clade-1"/>
</dbReference>